<reference evidence="8" key="1">
    <citation type="journal article" date="2019" name="Int. J. Syst. Evol. Microbiol.">
        <title>The Global Catalogue of Microorganisms (GCM) 10K type strain sequencing project: providing services to taxonomists for standard genome sequencing and annotation.</title>
        <authorList>
            <consortium name="The Broad Institute Genomics Platform"/>
            <consortium name="The Broad Institute Genome Sequencing Center for Infectious Disease"/>
            <person name="Wu L."/>
            <person name="Ma J."/>
        </authorList>
    </citation>
    <scope>NUCLEOTIDE SEQUENCE [LARGE SCALE GENOMIC DNA]</scope>
    <source>
        <strain evidence="8">CGMCC 1.15111</strain>
    </source>
</reference>
<dbReference type="Gene3D" id="1.10.10.10">
    <property type="entry name" value="Winged helix-like DNA-binding domain superfamily/Winged helix DNA-binding domain"/>
    <property type="match status" value="1"/>
</dbReference>
<keyword evidence="3" id="KW-0731">Sigma factor</keyword>
<evidence type="ECO:0000256" key="3">
    <source>
        <dbReference type="ARBA" id="ARBA00023082"/>
    </source>
</evidence>
<dbReference type="EMBL" id="BNAG01000001">
    <property type="protein sequence ID" value="GHE52635.1"/>
    <property type="molecule type" value="Genomic_DNA"/>
</dbReference>
<dbReference type="PANTHER" id="PTHR43133:SF51">
    <property type="entry name" value="RNA POLYMERASE SIGMA FACTOR"/>
    <property type="match status" value="1"/>
</dbReference>
<keyword evidence="2" id="KW-0805">Transcription regulation</keyword>
<evidence type="ECO:0000313" key="7">
    <source>
        <dbReference type="EMBL" id="GHE52635.1"/>
    </source>
</evidence>
<dbReference type="InterPro" id="IPR007627">
    <property type="entry name" value="RNA_pol_sigma70_r2"/>
</dbReference>
<feature type="domain" description="RNA polymerase sigma-70 region 2" evidence="5">
    <location>
        <begin position="34"/>
        <end position="100"/>
    </location>
</feature>
<dbReference type="Pfam" id="PF04542">
    <property type="entry name" value="Sigma70_r2"/>
    <property type="match status" value="1"/>
</dbReference>
<protein>
    <submittedName>
        <fullName evidence="7">RNA polymerase sigma factor</fullName>
    </submittedName>
</protein>
<comment type="similarity">
    <text evidence="1">Belongs to the sigma-70 factor family. ECF subfamily.</text>
</comment>
<dbReference type="SUPFAM" id="SSF88659">
    <property type="entry name" value="Sigma3 and sigma4 domains of RNA polymerase sigma factors"/>
    <property type="match status" value="1"/>
</dbReference>
<dbReference type="NCBIfam" id="NF008888">
    <property type="entry name" value="PRK11922.1"/>
    <property type="match status" value="1"/>
</dbReference>
<dbReference type="InterPro" id="IPR013324">
    <property type="entry name" value="RNA_pol_sigma_r3/r4-like"/>
</dbReference>
<dbReference type="NCBIfam" id="TIGR02937">
    <property type="entry name" value="sigma70-ECF"/>
    <property type="match status" value="1"/>
</dbReference>
<evidence type="ECO:0000256" key="2">
    <source>
        <dbReference type="ARBA" id="ARBA00023015"/>
    </source>
</evidence>
<dbReference type="SUPFAM" id="SSF88946">
    <property type="entry name" value="Sigma2 domain of RNA polymerase sigma factors"/>
    <property type="match status" value="1"/>
</dbReference>
<dbReference type="Gene3D" id="1.10.1740.10">
    <property type="match status" value="1"/>
</dbReference>
<dbReference type="InterPro" id="IPR039425">
    <property type="entry name" value="RNA_pol_sigma-70-like"/>
</dbReference>
<dbReference type="Proteomes" id="UP000658258">
    <property type="component" value="Unassembled WGS sequence"/>
</dbReference>
<organism evidence="7 8">
    <name type="scientific">Roseivirga thermotolerans</name>
    <dbReference type="NCBI Taxonomy" id="1758176"/>
    <lineage>
        <taxon>Bacteria</taxon>
        <taxon>Pseudomonadati</taxon>
        <taxon>Bacteroidota</taxon>
        <taxon>Cytophagia</taxon>
        <taxon>Cytophagales</taxon>
        <taxon>Roseivirgaceae</taxon>
        <taxon>Roseivirga</taxon>
    </lineage>
</organism>
<evidence type="ECO:0000259" key="6">
    <source>
        <dbReference type="Pfam" id="PF08281"/>
    </source>
</evidence>
<dbReference type="CDD" id="cd06171">
    <property type="entry name" value="Sigma70_r4"/>
    <property type="match status" value="1"/>
</dbReference>
<dbReference type="PANTHER" id="PTHR43133">
    <property type="entry name" value="RNA POLYMERASE ECF-TYPE SIGMA FACTO"/>
    <property type="match status" value="1"/>
</dbReference>
<dbReference type="InterPro" id="IPR013249">
    <property type="entry name" value="RNA_pol_sigma70_r4_t2"/>
</dbReference>
<evidence type="ECO:0000256" key="1">
    <source>
        <dbReference type="ARBA" id="ARBA00010641"/>
    </source>
</evidence>
<accession>A0ABQ3I3F9</accession>
<dbReference type="InterPro" id="IPR036388">
    <property type="entry name" value="WH-like_DNA-bd_sf"/>
</dbReference>
<keyword evidence="8" id="KW-1185">Reference proteome</keyword>
<feature type="domain" description="RNA polymerase sigma factor 70 region 4 type 2" evidence="6">
    <location>
        <begin position="135"/>
        <end position="187"/>
    </location>
</feature>
<evidence type="ECO:0000256" key="4">
    <source>
        <dbReference type="ARBA" id="ARBA00023163"/>
    </source>
</evidence>
<proteinExistence type="inferred from homology"/>
<comment type="caution">
    <text evidence="7">The sequence shown here is derived from an EMBL/GenBank/DDBJ whole genome shotgun (WGS) entry which is preliminary data.</text>
</comment>
<sequence>MRAISFSRQTTAKLTDTEVIGRILSGEKELFEILMRRYNQTLYRVVRGYIVSESEVEDIMQEAYLKAYLKLDEFRGNSAFSTWLIRIGMNEALQKLRKRKQAMFMEAAGTTDHTHKIVAPEPGPEKKVIGGETRAILEQTIDRLPEKYRLVFILHELEGTPRQEIARLLDLSDSNVKVRLHRAKKMLKDDLLKQSMTSAVFEFGNSRCDRVVSAVMNKI</sequence>
<name>A0ABQ3I3F9_9BACT</name>
<evidence type="ECO:0000259" key="5">
    <source>
        <dbReference type="Pfam" id="PF04542"/>
    </source>
</evidence>
<dbReference type="Pfam" id="PF08281">
    <property type="entry name" value="Sigma70_r4_2"/>
    <property type="match status" value="1"/>
</dbReference>
<dbReference type="RefSeq" id="WP_189628485.1">
    <property type="nucleotide sequence ID" value="NZ_BNAG01000001.1"/>
</dbReference>
<gene>
    <name evidence="7" type="ORF">GCM10011340_03720</name>
</gene>
<dbReference type="InterPro" id="IPR014284">
    <property type="entry name" value="RNA_pol_sigma-70_dom"/>
</dbReference>
<dbReference type="InterPro" id="IPR013325">
    <property type="entry name" value="RNA_pol_sigma_r2"/>
</dbReference>
<evidence type="ECO:0000313" key="8">
    <source>
        <dbReference type="Proteomes" id="UP000658258"/>
    </source>
</evidence>
<keyword evidence="4" id="KW-0804">Transcription</keyword>